<organism evidence="1">
    <name type="scientific">Rhipicephalus appendiculatus</name>
    <name type="common">Brown ear tick</name>
    <dbReference type="NCBI Taxonomy" id="34631"/>
    <lineage>
        <taxon>Eukaryota</taxon>
        <taxon>Metazoa</taxon>
        <taxon>Ecdysozoa</taxon>
        <taxon>Arthropoda</taxon>
        <taxon>Chelicerata</taxon>
        <taxon>Arachnida</taxon>
        <taxon>Acari</taxon>
        <taxon>Parasitiformes</taxon>
        <taxon>Ixodida</taxon>
        <taxon>Ixodoidea</taxon>
        <taxon>Ixodidae</taxon>
        <taxon>Rhipicephalinae</taxon>
        <taxon>Rhipicephalus</taxon>
        <taxon>Rhipicephalus</taxon>
    </lineage>
</organism>
<accession>A0A131YRY4</accession>
<dbReference type="AlphaFoldDB" id="A0A131YRY4"/>
<dbReference type="EMBL" id="GEDV01006544">
    <property type="protein sequence ID" value="JAP82013.1"/>
    <property type="molecule type" value="Transcribed_RNA"/>
</dbReference>
<protein>
    <submittedName>
        <fullName evidence="1">Uncharacterized protein</fullName>
    </submittedName>
</protein>
<proteinExistence type="predicted"/>
<name>A0A131YRY4_RHIAP</name>
<evidence type="ECO:0000313" key="1">
    <source>
        <dbReference type="EMBL" id="JAP82013.1"/>
    </source>
</evidence>
<reference evidence="1" key="1">
    <citation type="journal article" date="2016" name="Ticks Tick Borne Dis.">
        <title>De novo assembly and annotation of the salivary gland transcriptome of Rhipicephalus appendiculatus male and female ticks during blood feeding.</title>
        <authorList>
            <person name="de Castro M.H."/>
            <person name="de Klerk D."/>
            <person name="Pienaar R."/>
            <person name="Latif A.A."/>
            <person name="Rees D.J."/>
            <person name="Mans B.J."/>
        </authorList>
    </citation>
    <scope>NUCLEOTIDE SEQUENCE</scope>
    <source>
        <tissue evidence="1">Salivary glands</tissue>
    </source>
</reference>
<sequence length="221" mass="24843">MKENIPCFVVCLLSGIMTQGKLLFEKDVNAYVDGAFSQLATVVATAGPVGYENFTRPDNVGGNTIIVDRFSLGYVYGLNSLEREEDCNVNERRRDYAVSCPVLFTDLRCRLPATDNTTYVLLNVQAKGKLHFRILKWDKGVRAFIFVLPEINYTFSQRNSTTNDDILGVHPTVPAVYNPDGPNIPGLYTEVLRVFLTQGDFIASLEKAFRDTFQLIKDKIK</sequence>